<sequence>MAGTSCHNNWYLGHATFTNQCRIVALATAAANPAVTIICTKTQAGLILANTTHRHSSVQCRRCWHHPRRAARCREIKGKRRRGRRACRPASFKREERFLLKLRMQCRPHRLHDLSEFGGTFCHRTSAEMTIFSICGASGRTSTYSTMTYDLCVSTPTCSGDSVAKMNGCTTSRPSGFVQPDYMTPFFNFATEGRLPAGSPRLRSAAAIRAILTLAYNALTTLYPVFWLCRAVLTLCLWQFKRWSYNCISGMCAITMFGAHYVIRDVTVDLSARKRSVSGTMADYRERALSSNRVGKGRPYRDEIGISSDAEVLACDVIHCHTIRRAGTGISTRIDGGTMYCSLALWLLGDTRGLRVAGWWKGAEEEETLDIQPPTRDAGPACGSRPPALSCPCQNLRGCVPYARNICYYAPLFEAARRAIGSAVAGRLACSPPTKANGVQSQAGPLGFSQVCIVPDIATGRWIFSDISRFPRPCIPAPCLERAEKAVARRRRLAQEASTASQTLRHCCTRPRHTNAQNTSHYRCPTPNSSHRARRSSGDLAFGSTCVRSPAHGHPDFVISMYDTPDNTYEVRLTFTWWRCRIANDSSSPTLASLTVFECGVGVPKGRTGLIMNVEILSIMLSHLNKCRWVQVIRTFSLMKPQSALSGVVRSGLFEGHGRGAGQLSSPRQTQIFLQAAVRRCLSASGTVNQSSYLQIISKNLIPELRDVGILDIVWFQHDGSPAYFARDRERLSGNINVRIVTHCKKGTSHNIRLCTVYKYLPIPPSMSEKVRWHPQDTHTDSGPTAGLVSCVTNLPLWWGLGSILSRGGRQFFERGKCGRYRHCVAEVGVQQGGYGATPECKVGRSAMKLAD</sequence>
<gene>
    <name evidence="1" type="ORF">PR048_010080</name>
</gene>
<name>A0ABQ9I2H1_9NEOP</name>
<dbReference type="Proteomes" id="UP001159363">
    <property type="component" value="Chromosome 3"/>
</dbReference>
<comment type="caution">
    <text evidence="1">The sequence shown here is derived from an EMBL/GenBank/DDBJ whole genome shotgun (WGS) entry which is preliminary data.</text>
</comment>
<proteinExistence type="predicted"/>
<accession>A0ABQ9I2H1</accession>
<evidence type="ECO:0000313" key="2">
    <source>
        <dbReference type="Proteomes" id="UP001159363"/>
    </source>
</evidence>
<keyword evidence="2" id="KW-1185">Reference proteome</keyword>
<reference evidence="1 2" key="1">
    <citation type="submission" date="2023-02" db="EMBL/GenBank/DDBJ databases">
        <title>LHISI_Scaffold_Assembly.</title>
        <authorList>
            <person name="Stuart O.P."/>
            <person name="Cleave R."/>
            <person name="Magrath M.J.L."/>
            <person name="Mikheyev A.S."/>
        </authorList>
    </citation>
    <scope>NUCLEOTIDE SEQUENCE [LARGE SCALE GENOMIC DNA]</scope>
    <source>
        <strain evidence="1">Daus_M_001</strain>
        <tissue evidence="1">Leg muscle</tissue>
    </source>
</reference>
<dbReference type="EMBL" id="JARBHB010000003">
    <property type="protein sequence ID" value="KAJ8890571.1"/>
    <property type="molecule type" value="Genomic_DNA"/>
</dbReference>
<evidence type="ECO:0000313" key="1">
    <source>
        <dbReference type="EMBL" id="KAJ8890571.1"/>
    </source>
</evidence>
<protein>
    <submittedName>
        <fullName evidence="1">Uncharacterized protein</fullName>
    </submittedName>
</protein>
<organism evidence="1 2">
    <name type="scientific">Dryococelus australis</name>
    <dbReference type="NCBI Taxonomy" id="614101"/>
    <lineage>
        <taxon>Eukaryota</taxon>
        <taxon>Metazoa</taxon>
        <taxon>Ecdysozoa</taxon>
        <taxon>Arthropoda</taxon>
        <taxon>Hexapoda</taxon>
        <taxon>Insecta</taxon>
        <taxon>Pterygota</taxon>
        <taxon>Neoptera</taxon>
        <taxon>Polyneoptera</taxon>
        <taxon>Phasmatodea</taxon>
        <taxon>Verophasmatodea</taxon>
        <taxon>Anareolatae</taxon>
        <taxon>Phasmatidae</taxon>
        <taxon>Eurycanthinae</taxon>
        <taxon>Dryococelus</taxon>
    </lineage>
</organism>